<keyword evidence="6 8" id="KW-1133">Transmembrane helix</keyword>
<comment type="similarity">
    <text evidence="3">Belongs to the wax synthase family.</text>
</comment>
<evidence type="ECO:0000256" key="6">
    <source>
        <dbReference type="ARBA" id="ARBA00022989"/>
    </source>
</evidence>
<feature type="domain" description="Wax synthase" evidence="9">
    <location>
        <begin position="267"/>
        <end position="346"/>
    </location>
</feature>
<evidence type="ECO:0000256" key="4">
    <source>
        <dbReference type="ARBA" id="ARBA00022679"/>
    </source>
</evidence>
<dbReference type="HOGENOM" id="CLU_034105_0_0_1"/>
<keyword evidence="4" id="KW-0808">Transferase</keyword>
<dbReference type="EMBL" id="KN819344">
    <property type="protein sequence ID" value="KIJ14225.1"/>
    <property type="molecule type" value="Genomic_DNA"/>
</dbReference>
<feature type="transmembrane region" description="Helical" evidence="8">
    <location>
        <begin position="20"/>
        <end position="42"/>
    </location>
</feature>
<evidence type="ECO:0000313" key="11">
    <source>
        <dbReference type="Proteomes" id="UP000053647"/>
    </source>
</evidence>
<reference evidence="11" key="2">
    <citation type="submission" date="2015-01" db="EMBL/GenBank/DDBJ databases">
        <title>Evolutionary Origins and Diversification of the Mycorrhizal Mutualists.</title>
        <authorList>
            <consortium name="DOE Joint Genome Institute"/>
            <consortium name="Mycorrhizal Genomics Consortium"/>
            <person name="Kohler A."/>
            <person name="Kuo A."/>
            <person name="Nagy L.G."/>
            <person name="Floudas D."/>
            <person name="Copeland A."/>
            <person name="Barry K.W."/>
            <person name="Cichocki N."/>
            <person name="Veneault-Fourrey C."/>
            <person name="LaButti K."/>
            <person name="Lindquist E.A."/>
            <person name="Lipzen A."/>
            <person name="Lundell T."/>
            <person name="Morin E."/>
            <person name="Murat C."/>
            <person name="Riley R."/>
            <person name="Ohm R."/>
            <person name="Sun H."/>
            <person name="Tunlid A."/>
            <person name="Henrissat B."/>
            <person name="Grigoriev I.V."/>
            <person name="Hibbett D.S."/>
            <person name="Martin F."/>
        </authorList>
    </citation>
    <scope>NUCLEOTIDE SEQUENCE [LARGE SCALE GENOMIC DNA]</scope>
    <source>
        <strain evidence="11">ATCC 200175</strain>
    </source>
</reference>
<evidence type="ECO:0000313" key="10">
    <source>
        <dbReference type="EMBL" id="KIJ14225.1"/>
    </source>
</evidence>
<dbReference type="AlphaFoldDB" id="A0A0C9TF65"/>
<evidence type="ECO:0000256" key="8">
    <source>
        <dbReference type="SAM" id="Phobius"/>
    </source>
</evidence>
<evidence type="ECO:0000256" key="2">
    <source>
        <dbReference type="ARBA" id="ARBA00005179"/>
    </source>
</evidence>
<keyword evidence="5 8" id="KW-0812">Transmembrane</keyword>
<dbReference type="InterPro" id="IPR032805">
    <property type="entry name" value="Wax_synthase_dom"/>
</dbReference>
<dbReference type="PANTHER" id="PTHR31595:SF57">
    <property type="entry name" value="OS04G0481900 PROTEIN"/>
    <property type="match status" value="1"/>
</dbReference>
<proteinExistence type="inferred from homology"/>
<evidence type="ECO:0000259" key="9">
    <source>
        <dbReference type="Pfam" id="PF13813"/>
    </source>
</evidence>
<protein>
    <recommendedName>
        <fullName evidence="9">Wax synthase domain-containing protein</fullName>
    </recommendedName>
</protein>
<evidence type="ECO:0000256" key="1">
    <source>
        <dbReference type="ARBA" id="ARBA00004141"/>
    </source>
</evidence>
<comment type="subcellular location">
    <subcellularLocation>
        <location evidence="1">Membrane</location>
        <topology evidence="1">Multi-pass membrane protein</topology>
    </subcellularLocation>
</comment>
<evidence type="ECO:0000256" key="5">
    <source>
        <dbReference type="ARBA" id="ARBA00022692"/>
    </source>
</evidence>
<keyword evidence="11" id="KW-1185">Reference proteome</keyword>
<feature type="transmembrane region" description="Helical" evidence="8">
    <location>
        <begin position="307"/>
        <end position="327"/>
    </location>
</feature>
<keyword evidence="7 8" id="KW-0472">Membrane</keyword>
<evidence type="ECO:0000256" key="7">
    <source>
        <dbReference type="ARBA" id="ARBA00023136"/>
    </source>
</evidence>
<gene>
    <name evidence="10" type="ORF">PAXINDRAFT_116275</name>
</gene>
<dbReference type="GO" id="GO:0016020">
    <property type="term" value="C:membrane"/>
    <property type="evidence" value="ECO:0007669"/>
    <property type="project" value="UniProtKB-SubCell"/>
</dbReference>
<dbReference type="GO" id="GO:0006629">
    <property type="term" value="P:lipid metabolic process"/>
    <property type="evidence" value="ECO:0007669"/>
    <property type="project" value="InterPro"/>
</dbReference>
<dbReference type="InterPro" id="IPR044851">
    <property type="entry name" value="Wax_synthase"/>
</dbReference>
<dbReference type="Pfam" id="PF13813">
    <property type="entry name" value="MBOAT_2"/>
    <property type="match status" value="1"/>
</dbReference>
<dbReference type="OrthoDB" id="1077582at2759"/>
<evidence type="ECO:0000256" key="3">
    <source>
        <dbReference type="ARBA" id="ARBA00007282"/>
    </source>
</evidence>
<dbReference type="PANTHER" id="PTHR31595">
    <property type="entry name" value="LONG-CHAIN-ALCOHOL O-FATTY-ACYLTRANSFERASE 3-RELATED"/>
    <property type="match status" value="1"/>
</dbReference>
<sequence length="419" mass="46520">MSRALHSLQDAFVFESTAVTSYTFATVFLPAFLGLYTMAVLVQLPGTRLSRGALLPVVLWMALRAGKSMDFSGDSPGLGHLNHGLALAMFTFAMRSTAWTLVREPYARLPIHGPNSNLMNGDHGNHNPTPKSSPRVSVPSAMWNAWDLLVNLRGIGWNWAQGSHIPKASSQVESRLVFFVLSLGRLILYTIAFDTTSKCVSWFGPDTIGSPNGGTIFDSSLPPFTRYLRSSVITTLSGVTSYLTVEAVYQLHAVEFMVLFRQYPSQWPPLFDAPWFSTSLSSFWGRKWHQIFRESFVAVGSKPLEVFFGRAGVVMGAFAVSGALHDVGMRGMGRGGDSLQVMGFFLMHGVGVMMEGVWKRVTGRRVGGLVGWLWVFTWFVIWGNLMVDAWARRGLLGCELIPRSYRPTTMLLNLLYSRR</sequence>
<accession>A0A0C9TF65</accession>
<reference evidence="10 11" key="1">
    <citation type="submission" date="2014-06" db="EMBL/GenBank/DDBJ databases">
        <authorList>
            <consortium name="DOE Joint Genome Institute"/>
            <person name="Kuo A."/>
            <person name="Kohler A."/>
            <person name="Nagy L.G."/>
            <person name="Floudas D."/>
            <person name="Copeland A."/>
            <person name="Barry K.W."/>
            <person name="Cichocki N."/>
            <person name="Veneault-Fourrey C."/>
            <person name="LaButti K."/>
            <person name="Lindquist E.A."/>
            <person name="Lipzen A."/>
            <person name="Lundell T."/>
            <person name="Morin E."/>
            <person name="Murat C."/>
            <person name="Sun H."/>
            <person name="Tunlid A."/>
            <person name="Henrissat B."/>
            <person name="Grigoriev I.V."/>
            <person name="Hibbett D.S."/>
            <person name="Martin F."/>
            <person name="Nordberg H.P."/>
            <person name="Cantor M.N."/>
            <person name="Hua S.X."/>
        </authorList>
    </citation>
    <scope>NUCLEOTIDE SEQUENCE [LARGE SCALE GENOMIC DNA]</scope>
    <source>
        <strain evidence="10 11">ATCC 200175</strain>
    </source>
</reference>
<name>A0A0C9TF65_PAXIN</name>
<dbReference type="GO" id="GO:0008374">
    <property type="term" value="F:O-acyltransferase activity"/>
    <property type="evidence" value="ECO:0007669"/>
    <property type="project" value="InterPro"/>
</dbReference>
<feature type="transmembrane region" description="Helical" evidence="8">
    <location>
        <begin position="369"/>
        <end position="387"/>
    </location>
</feature>
<comment type="pathway">
    <text evidence="2">Secondary metabolite biosynthesis.</text>
</comment>
<feature type="transmembrane region" description="Helical" evidence="8">
    <location>
        <begin position="339"/>
        <end position="357"/>
    </location>
</feature>
<dbReference type="Proteomes" id="UP000053647">
    <property type="component" value="Unassembled WGS sequence"/>
</dbReference>
<organism evidence="10 11">
    <name type="scientific">Paxillus involutus ATCC 200175</name>
    <dbReference type="NCBI Taxonomy" id="664439"/>
    <lineage>
        <taxon>Eukaryota</taxon>
        <taxon>Fungi</taxon>
        <taxon>Dikarya</taxon>
        <taxon>Basidiomycota</taxon>
        <taxon>Agaricomycotina</taxon>
        <taxon>Agaricomycetes</taxon>
        <taxon>Agaricomycetidae</taxon>
        <taxon>Boletales</taxon>
        <taxon>Paxilineae</taxon>
        <taxon>Paxillaceae</taxon>
        <taxon>Paxillus</taxon>
    </lineage>
</organism>